<evidence type="ECO:0000313" key="3">
    <source>
        <dbReference type="EMBL" id="GKV30095.1"/>
    </source>
</evidence>
<dbReference type="Pfam" id="PF13456">
    <property type="entry name" value="RVT_3"/>
    <property type="match status" value="1"/>
</dbReference>
<protein>
    <recommendedName>
        <fullName evidence="2">RNase H type-1 domain-containing protein</fullName>
    </recommendedName>
</protein>
<dbReference type="SUPFAM" id="SSF53098">
    <property type="entry name" value="Ribonuclease H-like"/>
    <property type="match status" value="1"/>
</dbReference>
<dbReference type="GO" id="GO:0003676">
    <property type="term" value="F:nucleic acid binding"/>
    <property type="evidence" value="ECO:0007669"/>
    <property type="project" value="InterPro"/>
</dbReference>
<dbReference type="InterPro" id="IPR012337">
    <property type="entry name" value="RNaseH-like_sf"/>
</dbReference>
<evidence type="ECO:0000313" key="4">
    <source>
        <dbReference type="Proteomes" id="UP001054252"/>
    </source>
</evidence>
<organism evidence="3 4">
    <name type="scientific">Rubroshorea leprosula</name>
    <dbReference type="NCBI Taxonomy" id="152421"/>
    <lineage>
        <taxon>Eukaryota</taxon>
        <taxon>Viridiplantae</taxon>
        <taxon>Streptophyta</taxon>
        <taxon>Embryophyta</taxon>
        <taxon>Tracheophyta</taxon>
        <taxon>Spermatophyta</taxon>
        <taxon>Magnoliopsida</taxon>
        <taxon>eudicotyledons</taxon>
        <taxon>Gunneridae</taxon>
        <taxon>Pentapetalae</taxon>
        <taxon>rosids</taxon>
        <taxon>malvids</taxon>
        <taxon>Malvales</taxon>
        <taxon>Dipterocarpaceae</taxon>
        <taxon>Rubroshorea</taxon>
    </lineage>
</organism>
<feature type="region of interest" description="Disordered" evidence="1">
    <location>
        <begin position="1"/>
        <end position="20"/>
    </location>
</feature>
<dbReference type="PANTHER" id="PTHR47723">
    <property type="entry name" value="OS05G0353850 PROTEIN"/>
    <property type="match status" value="1"/>
</dbReference>
<dbReference type="InterPro" id="IPR002156">
    <property type="entry name" value="RNaseH_domain"/>
</dbReference>
<dbReference type="Gene3D" id="3.30.420.10">
    <property type="entry name" value="Ribonuclease H-like superfamily/Ribonuclease H"/>
    <property type="match status" value="1"/>
</dbReference>
<dbReference type="CDD" id="cd06222">
    <property type="entry name" value="RNase_H_like"/>
    <property type="match status" value="1"/>
</dbReference>
<evidence type="ECO:0000256" key="1">
    <source>
        <dbReference type="SAM" id="MobiDB-lite"/>
    </source>
</evidence>
<dbReference type="InterPro" id="IPR044730">
    <property type="entry name" value="RNase_H-like_dom_plant"/>
</dbReference>
<name>A0AAV5KZ13_9ROSI</name>
<dbReference type="InterPro" id="IPR053151">
    <property type="entry name" value="RNase_H-like"/>
</dbReference>
<dbReference type="AlphaFoldDB" id="A0AAV5KZ13"/>
<accession>A0AAV5KZ13</accession>
<feature type="domain" description="RNase H type-1" evidence="2">
    <location>
        <begin position="647"/>
        <end position="718"/>
    </location>
</feature>
<comment type="caution">
    <text evidence="3">The sequence shown here is derived from an EMBL/GenBank/DDBJ whole genome shotgun (WGS) entry which is preliminary data.</text>
</comment>
<keyword evidence="4" id="KW-1185">Reference proteome</keyword>
<evidence type="ECO:0000259" key="2">
    <source>
        <dbReference type="Pfam" id="PF13456"/>
    </source>
</evidence>
<dbReference type="Proteomes" id="UP001054252">
    <property type="component" value="Unassembled WGS sequence"/>
</dbReference>
<dbReference type="EMBL" id="BPVZ01000085">
    <property type="protein sequence ID" value="GKV30095.1"/>
    <property type="molecule type" value="Genomic_DNA"/>
</dbReference>
<sequence>MEVREATRTSSSSQESDLLDRSVRKIKDDFARPDIGTTGVASYKDKLLVAENPIALTFFTVPEYMEEDSDTDDDPDDDTPVVLLSKAEKQRIRAPWMNALIIKAFYHKPLGYSYIYPRQDPIPTLTLIKVNQKRGKNTIDLSSIEEHEQKEFGPCLLVERRRPRRKVSSSVETPQKQAAGICHSKENRSGNVLTRKPGSGARNPTSTSHNGNTATTFNASQKPNGQLATAQDTEPVNSNGKQTVHLSKGKSIKPDVGHRSTYLASNQNGIASPLLAQKDIQTMCMASVKPTPCTTPSDIDSISHKPQHPPTLSSNHPFFSIKVLRSSTDGEPIPRVSHKPQDPGGSSKQWKVFAAGDSNVLSTTTRLPGASTMERTSNNASMVKPASLKKRVESLGFHPLDADPNSGNANEVRSTLRLGLKFQRRKHLNRQNSWPYQTTQTVFSPEPPILQLPALVGLNENGIPVHPNPSTSPNPKGDGVRDHSVTVPFSECPDGRQCAKRELNDPQPQNFMRHFRDLKNSHAPVMMLILETKVAGERASQLASGLYPKYHIVDAKGYAGGLWLLWDDNQIMVDVVATSSQAIHTTVKRNEKIYRPQSYDPNRAKILIKERAMEFISTSPYPTTGNGSLVCNNIKWDKPPEGYFKLNTDGSSLRTSGAAACGGLIRNSLARWVVGFARNIGITSALGAEFWGVRDGLIVARNWGIQNIIVEMDSLIVF</sequence>
<reference evidence="3 4" key="1">
    <citation type="journal article" date="2021" name="Commun. Biol.">
        <title>The genome of Shorea leprosula (Dipterocarpaceae) highlights the ecological relevance of drought in aseasonal tropical rainforests.</title>
        <authorList>
            <person name="Ng K.K.S."/>
            <person name="Kobayashi M.J."/>
            <person name="Fawcett J.A."/>
            <person name="Hatakeyama M."/>
            <person name="Paape T."/>
            <person name="Ng C.H."/>
            <person name="Ang C.C."/>
            <person name="Tnah L.H."/>
            <person name="Lee C.T."/>
            <person name="Nishiyama T."/>
            <person name="Sese J."/>
            <person name="O'Brien M.J."/>
            <person name="Copetti D."/>
            <person name="Mohd Noor M.I."/>
            <person name="Ong R.C."/>
            <person name="Putra M."/>
            <person name="Sireger I.Z."/>
            <person name="Indrioko S."/>
            <person name="Kosugi Y."/>
            <person name="Izuno A."/>
            <person name="Isagi Y."/>
            <person name="Lee S.L."/>
            <person name="Shimizu K.K."/>
        </authorList>
    </citation>
    <scope>NUCLEOTIDE SEQUENCE [LARGE SCALE GENOMIC DNA]</scope>
    <source>
        <strain evidence="3">214</strain>
    </source>
</reference>
<gene>
    <name evidence="3" type="ORF">SLEP1_g38955</name>
</gene>
<feature type="region of interest" description="Disordered" evidence="1">
    <location>
        <begin position="329"/>
        <end position="349"/>
    </location>
</feature>
<dbReference type="PANTHER" id="PTHR47723:SF13">
    <property type="entry name" value="PUTATIVE-RELATED"/>
    <property type="match status" value="1"/>
</dbReference>
<feature type="compositionally biased region" description="Polar residues" evidence="1">
    <location>
        <begin position="202"/>
        <end position="245"/>
    </location>
</feature>
<dbReference type="InterPro" id="IPR036397">
    <property type="entry name" value="RNaseH_sf"/>
</dbReference>
<proteinExistence type="predicted"/>
<dbReference type="GO" id="GO:0004523">
    <property type="term" value="F:RNA-DNA hybrid ribonuclease activity"/>
    <property type="evidence" value="ECO:0007669"/>
    <property type="project" value="InterPro"/>
</dbReference>
<feature type="region of interest" description="Disordered" evidence="1">
    <location>
        <begin position="187"/>
        <end position="245"/>
    </location>
</feature>